<proteinExistence type="predicted"/>
<reference evidence="1" key="1">
    <citation type="submission" date="2020-12" db="EMBL/GenBank/DDBJ databases">
        <title>Leucobacter sp. CAS2, isolated from Chromium sludge.</title>
        <authorList>
            <person name="Xu Z."/>
        </authorList>
    </citation>
    <scope>NUCLEOTIDE SEQUENCE</scope>
    <source>
        <strain evidence="1">CSA2</strain>
    </source>
</reference>
<evidence type="ECO:0000313" key="2">
    <source>
        <dbReference type="Proteomes" id="UP000618733"/>
    </source>
</evidence>
<sequence length="71" mass="7558">MKAQFDAEADAASLQLSESGVFSHNVTLELSEGLVILDVSVSGTVLAIEFVGVSRLLETDTIAQFERDTEG</sequence>
<gene>
    <name evidence="1" type="ORF">JD292_08735</name>
</gene>
<comment type="caution">
    <text evidence="1">The sequence shown here is derived from an EMBL/GenBank/DDBJ whole genome shotgun (WGS) entry which is preliminary data.</text>
</comment>
<organism evidence="1 2">
    <name type="scientific">Leucobacter edaphi</name>
    <dbReference type="NCBI Taxonomy" id="2796472"/>
    <lineage>
        <taxon>Bacteria</taxon>
        <taxon>Bacillati</taxon>
        <taxon>Actinomycetota</taxon>
        <taxon>Actinomycetes</taxon>
        <taxon>Micrococcales</taxon>
        <taxon>Microbacteriaceae</taxon>
        <taxon>Leucobacter</taxon>
    </lineage>
</organism>
<protein>
    <recommendedName>
        <fullName evidence="3">DUF2283 domain-containing protein</fullName>
    </recommendedName>
</protein>
<evidence type="ECO:0000313" key="1">
    <source>
        <dbReference type="EMBL" id="MBK0422160.1"/>
    </source>
</evidence>
<dbReference type="EMBL" id="JAEHOI010000007">
    <property type="protein sequence ID" value="MBK0422160.1"/>
    <property type="molecule type" value="Genomic_DNA"/>
</dbReference>
<keyword evidence="2" id="KW-1185">Reference proteome</keyword>
<dbReference type="Proteomes" id="UP000618733">
    <property type="component" value="Unassembled WGS sequence"/>
</dbReference>
<accession>A0A934QCL1</accession>
<dbReference type="RefSeq" id="WP_200132362.1">
    <property type="nucleotide sequence ID" value="NZ_JAEHOI010000007.1"/>
</dbReference>
<evidence type="ECO:0008006" key="3">
    <source>
        <dbReference type="Google" id="ProtNLM"/>
    </source>
</evidence>
<dbReference type="AlphaFoldDB" id="A0A934QCL1"/>
<name>A0A934QCL1_9MICO</name>